<name>A0A6A6RKU6_9PLEO</name>
<organism evidence="1 2">
    <name type="scientific">Massarina eburnea CBS 473.64</name>
    <dbReference type="NCBI Taxonomy" id="1395130"/>
    <lineage>
        <taxon>Eukaryota</taxon>
        <taxon>Fungi</taxon>
        <taxon>Dikarya</taxon>
        <taxon>Ascomycota</taxon>
        <taxon>Pezizomycotina</taxon>
        <taxon>Dothideomycetes</taxon>
        <taxon>Pleosporomycetidae</taxon>
        <taxon>Pleosporales</taxon>
        <taxon>Massarineae</taxon>
        <taxon>Massarinaceae</taxon>
        <taxon>Massarina</taxon>
    </lineage>
</organism>
<protein>
    <submittedName>
        <fullName evidence="1">Uncharacterized protein</fullName>
    </submittedName>
</protein>
<accession>A0A6A6RKU6</accession>
<gene>
    <name evidence="1" type="ORF">P280DRAFT_522750</name>
</gene>
<evidence type="ECO:0000313" key="2">
    <source>
        <dbReference type="Proteomes" id="UP000799753"/>
    </source>
</evidence>
<dbReference type="AlphaFoldDB" id="A0A6A6RKU6"/>
<sequence length="78" mass="8141">MKLADAEKAPGENANKAVDAFFGASSTGSKGVLEGFKGVVKTGISAILGDSLASESYDEKFFVCVKQNNAIICVNMYS</sequence>
<proteinExistence type="predicted"/>
<dbReference type="Proteomes" id="UP000799753">
    <property type="component" value="Unassembled WGS sequence"/>
</dbReference>
<dbReference type="OrthoDB" id="5962590at2759"/>
<dbReference type="EMBL" id="MU006803">
    <property type="protein sequence ID" value="KAF2635816.1"/>
    <property type="molecule type" value="Genomic_DNA"/>
</dbReference>
<evidence type="ECO:0000313" key="1">
    <source>
        <dbReference type="EMBL" id="KAF2635816.1"/>
    </source>
</evidence>
<keyword evidence="2" id="KW-1185">Reference proteome</keyword>
<reference evidence="1" key="1">
    <citation type="journal article" date="2020" name="Stud. Mycol.">
        <title>101 Dothideomycetes genomes: a test case for predicting lifestyles and emergence of pathogens.</title>
        <authorList>
            <person name="Haridas S."/>
            <person name="Albert R."/>
            <person name="Binder M."/>
            <person name="Bloem J."/>
            <person name="Labutti K."/>
            <person name="Salamov A."/>
            <person name="Andreopoulos B."/>
            <person name="Baker S."/>
            <person name="Barry K."/>
            <person name="Bills G."/>
            <person name="Bluhm B."/>
            <person name="Cannon C."/>
            <person name="Castanera R."/>
            <person name="Culley D."/>
            <person name="Daum C."/>
            <person name="Ezra D."/>
            <person name="Gonzalez J."/>
            <person name="Henrissat B."/>
            <person name="Kuo A."/>
            <person name="Liang C."/>
            <person name="Lipzen A."/>
            <person name="Lutzoni F."/>
            <person name="Magnuson J."/>
            <person name="Mondo S."/>
            <person name="Nolan M."/>
            <person name="Ohm R."/>
            <person name="Pangilinan J."/>
            <person name="Park H.-J."/>
            <person name="Ramirez L."/>
            <person name="Alfaro M."/>
            <person name="Sun H."/>
            <person name="Tritt A."/>
            <person name="Yoshinaga Y."/>
            <person name="Zwiers L.-H."/>
            <person name="Turgeon B."/>
            <person name="Goodwin S."/>
            <person name="Spatafora J."/>
            <person name="Crous P."/>
            <person name="Grigoriev I."/>
        </authorList>
    </citation>
    <scope>NUCLEOTIDE SEQUENCE</scope>
    <source>
        <strain evidence="1">CBS 473.64</strain>
    </source>
</reference>